<reference evidence="2" key="1">
    <citation type="submission" date="2021-10" db="EMBL/GenBank/DDBJ databases">
        <title>De novo Genome Assembly of Clathrus columnatus (Basidiomycota, Fungi) Using Illumina and Nanopore Sequence Data.</title>
        <authorList>
            <person name="Ogiso-Tanaka E."/>
            <person name="Itagaki H."/>
            <person name="Hosoya T."/>
            <person name="Hosaka K."/>
        </authorList>
    </citation>
    <scope>NUCLEOTIDE SEQUENCE</scope>
    <source>
        <strain evidence="2">MO-923</strain>
    </source>
</reference>
<organism evidence="2 3">
    <name type="scientific">Clathrus columnatus</name>
    <dbReference type="NCBI Taxonomy" id="1419009"/>
    <lineage>
        <taxon>Eukaryota</taxon>
        <taxon>Fungi</taxon>
        <taxon>Dikarya</taxon>
        <taxon>Basidiomycota</taxon>
        <taxon>Agaricomycotina</taxon>
        <taxon>Agaricomycetes</taxon>
        <taxon>Phallomycetidae</taxon>
        <taxon>Phallales</taxon>
        <taxon>Clathraceae</taxon>
        <taxon>Clathrus</taxon>
    </lineage>
</organism>
<evidence type="ECO:0000313" key="2">
    <source>
        <dbReference type="EMBL" id="GJJ14088.1"/>
    </source>
</evidence>
<name>A0AAV5AKS0_9AGAM</name>
<keyword evidence="3" id="KW-1185">Reference proteome</keyword>
<evidence type="ECO:0000313" key="3">
    <source>
        <dbReference type="Proteomes" id="UP001050691"/>
    </source>
</evidence>
<accession>A0AAV5AKS0</accession>
<gene>
    <name evidence="2" type="ORF">Clacol_008345</name>
</gene>
<comment type="caution">
    <text evidence="2">The sequence shown here is derived from an EMBL/GenBank/DDBJ whole genome shotgun (WGS) entry which is preliminary data.</text>
</comment>
<dbReference type="InterPro" id="IPR027796">
    <property type="entry name" value="OTT_1508_deam-like"/>
</dbReference>
<evidence type="ECO:0000256" key="1">
    <source>
        <dbReference type="SAM" id="MobiDB-lite"/>
    </source>
</evidence>
<feature type="region of interest" description="Disordered" evidence="1">
    <location>
        <begin position="453"/>
        <end position="474"/>
    </location>
</feature>
<feature type="compositionally biased region" description="Basic and acidic residues" evidence="1">
    <location>
        <begin position="457"/>
        <end position="474"/>
    </location>
</feature>
<dbReference type="Pfam" id="PF14441">
    <property type="entry name" value="OTT_1508_deam"/>
    <property type="match status" value="1"/>
</dbReference>
<proteinExistence type="predicted"/>
<dbReference type="Proteomes" id="UP001050691">
    <property type="component" value="Unassembled WGS sequence"/>
</dbReference>
<dbReference type="AlphaFoldDB" id="A0AAV5AKS0"/>
<dbReference type="EMBL" id="BPWL01000009">
    <property type="protein sequence ID" value="GJJ14088.1"/>
    <property type="molecule type" value="Genomic_DNA"/>
</dbReference>
<sequence>MSLCHDDVSHIVALASSLNLRDIRKPSRFQNLSFSGAVSSLLDALASICVSEEVGEAFAVAVQFLSQNSIRFTFASDFNQTKENIGRRFLDSEKENNIITHVQHVWSLLQTISDRCRVQELDEQGLQNELHVFCEKEIGQLKTAIYTFGYQKFRHRVMKKARWDEFCLFTEIYHTMERQNSVSDFFADLQQFHSFLTVLVHEHLKREDSPGEGFLYLVTGAGILGQRILSRQSNSCEISSTRVSEDRRWMNRDPFPLRDYITKVVALELHINTLLGFSSCLRNREIIVLRPEITHLSNFSYPVSEPSSWDNVLSLALSLGRRRPVDPPKLLQALNSTLPLSSSSQTIHSAFTTYHTLHCEMVLINHFVLNPSPPPLRQLGVSKPTCSACSSYIKASNKSRNIYFDVTRCNGKWYFPWSLSTSDPKILLHQTLADVIEKIMTCLTTRGQVLQPSESDEIFHPEGSVSRKEGLNPG</sequence>
<protein>
    <submittedName>
        <fullName evidence="2">Uncharacterized protein</fullName>
    </submittedName>
</protein>